<comment type="caution">
    <text evidence="4">The sequence shown here is derived from an EMBL/GenBank/DDBJ whole genome shotgun (WGS) entry which is preliminary data.</text>
</comment>
<dbReference type="Gene3D" id="3.50.50.60">
    <property type="entry name" value="FAD/NAD(P)-binding domain"/>
    <property type="match status" value="3"/>
</dbReference>
<dbReference type="InterPro" id="IPR036188">
    <property type="entry name" value="FAD/NAD-bd_sf"/>
</dbReference>
<dbReference type="Proteomes" id="UP001279642">
    <property type="component" value="Unassembled WGS sequence"/>
</dbReference>
<dbReference type="PANTHER" id="PTHR42949">
    <property type="entry name" value="ANAEROBIC GLYCEROL-3-PHOSPHATE DEHYDROGENASE SUBUNIT B"/>
    <property type="match status" value="1"/>
</dbReference>
<protein>
    <submittedName>
        <fullName evidence="4">NAD(P)/FAD-dependent oxidoreductase</fullName>
    </submittedName>
</protein>
<evidence type="ECO:0000313" key="5">
    <source>
        <dbReference type="Proteomes" id="UP001279642"/>
    </source>
</evidence>
<proteinExistence type="predicted"/>
<dbReference type="PRINTS" id="PR00368">
    <property type="entry name" value="FADPNR"/>
</dbReference>
<gene>
    <name evidence="4" type="ORF">SMD27_19440</name>
</gene>
<evidence type="ECO:0000313" key="4">
    <source>
        <dbReference type="EMBL" id="MDY0885026.1"/>
    </source>
</evidence>
<dbReference type="PIRSF" id="PIRSF037495">
    <property type="entry name" value="Opine_OX_OoxA/HcnB"/>
    <property type="match status" value="1"/>
</dbReference>
<dbReference type="RefSeq" id="WP_320510098.1">
    <property type="nucleotide sequence ID" value="NZ_JAXCLW010000007.1"/>
</dbReference>
<sequence>MTARVLIVGAGPAGLRAAEMLVEHGIRPILVDEAPRIGGQIYRLPPNVPGFQRSANQLYGFDAPKAHALYQRFAQLQEQVDYLPNCLVYDVIDNRAQIRGPETAESIDFDALILATGAMDRMVPFTGWTLPGIYSLGGAQIALKHQGCAIGSSIVFAGTGPLLFLVAYQYARAGAQIAAVINSAPRSAMLSQALKLAAMPTVLAKGLHYLNWLRQHKIRVLHGWRPMRATGDCHLSLLEFISDRGDTLEVDCDAAAFGYGLKPETQLADLAGAHFAFDPLNRQWLPQTDPYGRATDRPGLYLAGDGAGILGADAAELRGKLAAAAVLSDHGLGFDGFDPNAALRQMQRWQRYRQALELAFPFPDDCAADIGDEVMLCRCEAVTAGDFRGVCGQLGARDLNRAKAYCRLGMGRCQGRLCGPAAAEIMAAELGVSIDSVGRLRGQAPVKPVPVSALAATVGTATGEAAE</sequence>
<dbReference type="Pfam" id="PF17806">
    <property type="entry name" value="SO_alpha_A3"/>
    <property type="match status" value="1"/>
</dbReference>
<dbReference type="InterPro" id="IPR041117">
    <property type="entry name" value="SoxA_A3"/>
</dbReference>
<feature type="domain" description="FAD/NAD(P)-binding" evidence="2">
    <location>
        <begin position="4"/>
        <end position="316"/>
    </location>
</feature>
<name>A0ABU5EFN6_9PROT</name>
<reference evidence="4 5" key="1">
    <citation type="journal article" date="2016" name="Antonie Van Leeuwenhoek">
        <title>Dongia soli sp. nov., isolated from soil from Dokdo, Korea.</title>
        <authorList>
            <person name="Kim D.U."/>
            <person name="Lee H."/>
            <person name="Kim H."/>
            <person name="Kim S.G."/>
            <person name="Ka J.O."/>
        </authorList>
    </citation>
    <scope>NUCLEOTIDE SEQUENCE [LARGE SCALE GENOMIC DNA]</scope>
    <source>
        <strain evidence="4 5">D78</strain>
    </source>
</reference>
<dbReference type="InterPro" id="IPR041854">
    <property type="entry name" value="BFD-like_2Fe2S-bd_dom_sf"/>
</dbReference>
<evidence type="ECO:0000259" key="2">
    <source>
        <dbReference type="Pfam" id="PF07992"/>
    </source>
</evidence>
<evidence type="ECO:0000259" key="3">
    <source>
        <dbReference type="Pfam" id="PF17806"/>
    </source>
</evidence>
<dbReference type="Gene3D" id="1.10.10.1100">
    <property type="entry name" value="BFD-like [2Fe-2S]-binding domain"/>
    <property type="match status" value="1"/>
</dbReference>
<keyword evidence="5" id="KW-1185">Reference proteome</keyword>
<dbReference type="SUPFAM" id="SSF51905">
    <property type="entry name" value="FAD/NAD(P)-binding domain"/>
    <property type="match status" value="1"/>
</dbReference>
<feature type="domain" description="SoxA A3" evidence="3">
    <location>
        <begin position="383"/>
        <end position="457"/>
    </location>
</feature>
<dbReference type="Pfam" id="PF07992">
    <property type="entry name" value="Pyr_redox_2"/>
    <property type="match status" value="1"/>
</dbReference>
<accession>A0ABU5EFN6</accession>
<dbReference type="PANTHER" id="PTHR42949:SF3">
    <property type="entry name" value="ANAEROBIC GLYCEROL-3-PHOSPHATE DEHYDROGENASE SUBUNIT B"/>
    <property type="match status" value="1"/>
</dbReference>
<evidence type="ECO:0000256" key="1">
    <source>
        <dbReference type="ARBA" id="ARBA00023002"/>
    </source>
</evidence>
<dbReference type="InterPro" id="IPR017224">
    <property type="entry name" value="Opine_Oxase_asu/HCN_bsu"/>
</dbReference>
<dbReference type="InterPro" id="IPR023753">
    <property type="entry name" value="FAD/NAD-binding_dom"/>
</dbReference>
<dbReference type="CDD" id="cd19946">
    <property type="entry name" value="GlpA-like_Fer2_BFD-like"/>
    <property type="match status" value="1"/>
</dbReference>
<organism evidence="4 5">
    <name type="scientific">Dongia soli</name>
    <dbReference type="NCBI Taxonomy" id="600628"/>
    <lineage>
        <taxon>Bacteria</taxon>
        <taxon>Pseudomonadati</taxon>
        <taxon>Pseudomonadota</taxon>
        <taxon>Alphaproteobacteria</taxon>
        <taxon>Rhodospirillales</taxon>
        <taxon>Dongiaceae</taxon>
        <taxon>Dongia</taxon>
    </lineage>
</organism>
<keyword evidence="1" id="KW-0560">Oxidoreductase</keyword>
<dbReference type="EMBL" id="JAXCLW010000007">
    <property type="protein sequence ID" value="MDY0885026.1"/>
    <property type="molecule type" value="Genomic_DNA"/>
</dbReference>
<dbReference type="InterPro" id="IPR051691">
    <property type="entry name" value="Metab_Enz_Cyan_OpOx_G3PDH"/>
</dbReference>
<dbReference type="PRINTS" id="PR00469">
    <property type="entry name" value="PNDRDTASEII"/>
</dbReference>